<dbReference type="AlphaFoldDB" id="A0AAD6G3V0"/>
<feature type="domain" description="HTH CENPB-type" evidence="3">
    <location>
        <begin position="142"/>
        <end position="216"/>
    </location>
</feature>
<dbReference type="PANTHER" id="PTHR37536:SF1">
    <property type="entry name" value="ASPERGILLOPEPSIN, PUTAITVE (AFU_ORTHOLOGUE AFUA_7G01200)"/>
    <property type="match status" value="1"/>
</dbReference>
<evidence type="ECO:0000256" key="2">
    <source>
        <dbReference type="PIRSR" id="PIRSR600250-50"/>
    </source>
</evidence>
<evidence type="ECO:0000313" key="5">
    <source>
        <dbReference type="Proteomes" id="UP001213681"/>
    </source>
</evidence>
<dbReference type="GeneID" id="81598071"/>
<reference evidence="4" key="1">
    <citation type="submission" date="2022-12" db="EMBL/GenBank/DDBJ databases">
        <authorList>
            <person name="Petersen C."/>
        </authorList>
    </citation>
    <scope>NUCLEOTIDE SEQUENCE</scope>
    <source>
        <strain evidence="4">IBT 16125</strain>
    </source>
</reference>
<reference evidence="4" key="2">
    <citation type="journal article" date="2023" name="IMA Fungus">
        <title>Comparative genomic study of the Penicillium genus elucidates a diverse pangenome and 15 lateral gene transfer events.</title>
        <authorList>
            <person name="Petersen C."/>
            <person name="Sorensen T."/>
            <person name="Nielsen M.R."/>
            <person name="Sondergaard T.E."/>
            <person name="Sorensen J.L."/>
            <person name="Fitzpatrick D.A."/>
            <person name="Frisvad J.C."/>
            <person name="Nielsen K.L."/>
        </authorList>
    </citation>
    <scope>NUCLEOTIDE SEQUENCE</scope>
    <source>
        <strain evidence="4">IBT 16125</strain>
    </source>
</reference>
<dbReference type="GO" id="GO:0006508">
    <property type="term" value="P:proteolysis"/>
    <property type="evidence" value="ECO:0007669"/>
    <property type="project" value="InterPro"/>
</dbReference>
<keyword evidence="1" id="KW-0238">DNA-binding</keyword>
<name>A0AAD6G3V0_9EURO</name>
<dbReference type="Proteomes" id="UP001213681">
    <property type="component" value="Unassembled WGS sequence"/>
</dbReference>
<evidence type="ECO:0000259" key="3">
    <source>
        <dbReference type="PROSITE" id="PS51253"/>
    </source>
</evidence>
<accession>A0AAD6G3V0</accession>
<sequence length="255" mass="28897">MRSTPLMLGLELMAGEWYPEGPQFYTIDELPLSSGDTFYINITATSKTTGTIYLENETNGISQSFNFDEPSYPLTGRYAEWIVEEFSEDPVPYFGSINFASTWATTWDGNAFDVSSASLVQVDDNRLQAAINGSTGRPSLSDRQPNGRKLDESQESALCRYIDFFNSIYLHPKRPAIAAAANAILASSYTADSKPPTIGEHWLQRFLRRYPKYLVRGQRVMDIERKKCLDRQVAREWFNSYKETIAQYGITADDI</sequence>
<dbReference type="CDD" id="cd13426">
    <property type="entry name" value="Peptidase_G1"/>
    <property type="match status" value="1"/>
</dbReference>
<keyword evidence="5" id="KW-1185">Reference proteome</keyword>
<dbReference type="SUPFAM" id="SSF49899">
    <property type="entry name" value="Concanavalin A-like lectins/glucanases"/>
    <property type="match status" value="1"/>
</dbReference>
<evidence type="ECO:0000313" key="4">
    <source>
        <dbReference type="EMBL" id="KAJ5453490.1"/>
    </source>
</evidence>
<dbReference type="GO" id="GO:0003677">
    <property type="term" value="F:DNA binding"/>
    <property type="evidence" value="ECO:0007669"/>
    <property type="project" value="UniProtKB-KW"/>
</dbReference>
<dbReference type="InterPro" id="IPR000250">
    <property type="entry name" value="Peptidase_G1"/>
</dbReference>
<dbReference type="Pfam" id="PF03221">
    <property type="entry name" value="HTH_Tnp_Tc5"/>
    <property type="match status" value="1"/>
</dbReference>
<dbReference type="PANTHER" id="PTHR37536">
    <property type="entry name" value="PUTATIVE (AFU_ORTHOLOGUE AFUA_3G02970)-RELATED"/>
    <property type="match status" value="1"/>
</dbReference>
<organism evidence="4 5">
    <name type="scientific">Penicillium daleae</name>
    <dbReference type="NCBI Taxonomy" id="63821"/>
    <lineage>
        <taxon>Eukaryota</taxon>
        <taxon>Fungi</taxon>
        <taxon>Dikarya</taxon>
        <taxon>Ascomycota</taxon>
        <taxon>Pezizomycotina</taxon>
        <taxon>Eurotiomycetes</taxon>
        <taxon>Eurotiomycetidae</taxon>
        <taxon>Eurotiales</taxon>
        <taxon>Aspergillaceae</taxon>
        <taxon>Penicillium</taxon>
    </lineage>
</organism>
<gene>
    <name evidence="4" type="ORF">N7458_004446</name>
</gene>
<protein>
    <recommendedName>
        <fullName evidence="3">HTH CENPB-type domain-containing protein</fullName>
    </recommendedName>
</protein>
<dbReference type="GO" id="GO:0070007">
    <property type="term" value="F:glutamic-type endopeptidase activity"/>
    <property type="evidence" value="ECO:0007669"/>
    <property type="project" value="InterPro"/>
</dbReference>
<dbReference type="Pfam" id="PF01828">
    <property type="entry name" value="Peptidase_A4"/>
    <property type="match status" value="1"/>
</dbReference>
<proteinExistence type="predicted"/>
<dbReference type="EMBL" id="JAPVEA010000005">
    <property type="protein sequence ID" value="KAJ5453490.1"/>
    <property type="molecule type" value="Genomic_DNA"/>
</dbReference>
<evidence type="ECO:0000256" key="1">
    <source>
        <dbReference type="ARBA" id="ARBA00023125"/>
    </source>
</evidence>
<comment type="caution">
    <text evidence="4">The sequence shown here is derived from an EMBL/GenBank/DDBJ whole genome shotgun (WGS) entry which is preliminary data.</text>
</comment>
<dbReference type="RefSeq" id="XP_056766446.1">
    <property type="nucleotide sequence ID" value="XM_056907828.1"/>
</dbReference>
<dbReference type="InterPro" id="IPR013320">
    <property type="entry name" value="ConA-like_dom_sf"/>
</dbReference>
<dbReference type="PRINTS" id="PR00977">
    <property type="entry name" value="SCYTLDPTASE"/>
</dbReference>
<feature type="active site" description="Proton acceptor" evidence="2">
    <location>
        <position position="84"/>
    </location>
</feature>
<dbReference type="InterPro" id="IPR038656">
    <property type="entry name" value="Peptidase_G1_sf"/>
</dbReference>
<dbReference type="InterPro" id="IPR006600">
    <property type="entry name" value="HTH_CenpB_DNA-bd_dom"/>
</dbReference>
<dbReference type="PROSITE" id="PS51253">
    <property type="entry name" value="HTH_CENPB"/>
    <property type="match status" value="1"/>
</dbReference>
<dbReference type="Gene3D" id="2.60.120.700">
    <property type="entry name" value="Peptidase G1"/>
    <property type="match status" value="1"/>
</dbReference>